<keyword evidence="3" id="KW-1185">Reference proteome</keyword>
<name>A0A415GQ89_9BACT</name>
<organism evidence="2 3">
    <name type="scientific">Leyella stercorea</name>
    <dbReference type="NCBI Taxonomy" id="363265"/>
    <lineage>
        <taxon>Bacteria</taxon>
        <taxon>Pseudomonadati</taxon>
        <taxon>Bacteroidota</taxon>
        <taxon>Bacteroidia</taxon>
        <taxon>Bacteroidales</taxon>
        <taxon>Prevotellaceae</taxon>
        <taxon>Leyella</taxon>
    </lineage>
</organism>
<dbReference type="OrthoDB" id="1490291at2"/>
<dbReference type="EMBL" id="QRNO01000007">
    <property type="protein sequence ID" value="RHK52251.1"/>
    <property type="molecule type" value="Genomic_DNA"/>
</dbReference>
<dbReference type="PANTHER" id="PTHR43245">
    <property type="entry name" value="BIFUNCTIONAL POLYMYXIN RESISTANCE PROTEIN ARNA"/>
    <property type="match status" value="1"/>
</dbReference>
<evidence type="ECO:0000313" key="2">
    <source>
        <dbReference type="EMBL" id="RHK52251.1"/>
    </source>
</evidence>
<evidence type="ECO:0000259" key="1">
    <source>
        <dbReference type="Pfam" id="PF01370"/>
    </source>
</evidence>
<feature type="domain" description="NAD-dependent epimerase/dehydratase" evidence="1">
    <location>
        <begin position="5"/>
        <end position="227"/>
    </location>
</feature>
<dbReference type="RefSeq" id="WP_118354705.1">
    <property type="nucleotide sequence ID" value="NZ_CATXAQ010000009.1"/>
</dbReference>
<reference evidence="2 3" key="1">
    <citation type="submission" date="2018-08" db="EMBL/GenBank/DDBJ databases">
        <title>A genome reference for cultivated species of the human gut microbiota.</title>
        <authorList>
            <person name="Zou Y."/>
            <person name="Xue W."/>
            <person name="Luo G."/>
        </authorList>
    </citation>
    <scope>NUCLEOTIDE SEQUENCE [LARGE SCALE GENOMIC DNA]</scope>
    <source>
        <strain evidence="2 3">AF42-9</strain>
    </source>
</reference>
<proteinExistence type="predicted"/>
<dbReference type="AlphaFoldDB" id="A0A415GQ89"/>
<gene>
    <name evidence="2" type="ORF">DW060_02730</name>
</gene>
<comment type="caution">
    <text evidence="2">The sequence shown here is derived from an EMBL/GenBank/DDBJ whole genome shotgun (WGS) entry which is preliminary data.</text>
</comment>
<protein>
    <submittedName>
        <fullName evidence="2">NAD(P)-dependent oxidoreductase</fullName>
    </submittedName>
</protein>
<dbReference type="Proteomes" id="UP000286598">
    <property type="component" value="Unassembled WGS sequence"/>
</dbReference>
<dbReference type="PANTHER" id="PTHR43245:SF58">
    <property type="entry name" value="BLL5923 PROTEIN"/>
    <property type="match status" value="1"/>
</dbReference>
<dbReference type="Gene3D" id="3.40.50.720">
    <property type="entry name" value="NAD(P)-binding Rossmann-like Domain"/>
    <property type="match status" value="1"/>
</dbReference>
<dbReference type="InterPro" id="IPR001509">
    <property type="entry name" value="Epimerase_deHydtase"/>
</dbReference>
<sequence length="333" mass="38240">MTNKILITGASGFIGSFIVEEALNRDMEVWAAVRKTTSRKYLQDKRIHFIELDFSSKEQLKAQLGEHEFDYVVHAAGVTKCLDKADFRRMNTEGTKNFVDALIELQMPLKRFVFLSSLSVFGAIHEEQPYQDISEHDTPCPNTAYGKSKLDAEKYLDSIGNDFPYIILRPTGVYGPRETDYFLMAESIKKHVDFAVGFKRQDITFVYVLDVVQAVFLALDRGMSGRKYFLSDGEVYSSTEFSDLLKKEMGVKWMLRIVAPVWVLRIVAFLGEKMSHITKKPSALNNDKYNILKQRNWRCDIEPACDELGYHPHYKLADGVKLAVAWYKKNGWL</sequence>
<dbReference type="Pfam" id="PF01370">
    <property type="entry name" value="Epimerase"/>
    <property type="match status" value="1"/>
</dbReference>
<accession>A0A415GQ89</accession>
<evidence type="ECO:0000313" key="3">
    <source>
        <dbReference type="Proteomes" id="UP000286598"/>
    </source>
</evidence>
<dbReference type="SUPFAM" id="SSF51735">
    <property type="entry name" value="NAD(P)-binding Rossmann-fold domains"/>
    <property type="match status" value="1"/>
</dbReference>
<dbReference type="InterPro" id="IPR050177">
    <property type="entry name" value="Lipid_A_modif_metabolic_enz"/>
</dbReference>
<dbReference type="InterPro" id="IPR036291">
    <property type="entry name" value="NAD(P)-bd_dom_sf"/>
</dbReference>